<dbReference type="SMART" id="SM00220">
    <property type="entry name" value="S_TKc"/>
    <property type="match status" value="1"/>
</dbReference>
<keyword evidence="7" id="KW-1133">Transmembrane helix</keyword>
<dbReference type="InterPro" id="IPR017441">
    <property type="entry name" value="Protein_kinase_ATP_BS"/>
</dbReference>
<keyword evidence="7" id="KW-0812">Transmembrane</keyword>
<dbReference type="EMBL" id="CP025958">
    <property type="protein sequence ID" value="AWM37451.1"/>
    <property type="molecule type" value="Genomic_DNA"/>
</dbReference>
<dbReference type="PANTHER" id="PTHR43289">
    <property type="entry name" value="MITOGEN-ACTIVATED PROTEIN KINASE KINASE KINASE 20-RELATED"/>
    <property type="match status" value="1"/>
</dbReference>
<dbReference type="InterPro" id="IPR011009">
    <property type="entry name" value="Kinase-like_dom_sf"/>
</dbReference>
<dbReference type="InterPro" id="IPR008271">
    <property type="entry name" value="Ser/Thr_kinase_AS"/>
</dbReference>
<dbReference type="PROSITE" id="PS50005">
    <property type="entry name" value="TPR"/>
    <property type="match status" value="2"/>
</dbReference>
<dbReference type="OrthoDB" id="225358at2"/>
<name>A0A2Z3GXS9_9BACT</name>
<dbReference type="RefSeq" id="WP_010040229.1">
    <property type="nucleotide sequence ID" value="NZ_CP025958.1"/>
</dbReference>
<dbReference type="SUPFAM" id="SSF48452">
    <property type="entry name" value="TPR-like"/>
    <property type="match status" value="1"/>
</dbReference>
<dbReference type="InterPro" id="IPR019734">
    <property type="entry name" value="TPR_rpt"/>
</dbReference>
<dbReference type="Pfam" id="PF00069">
    <property type="entry name" value="Pkinase"/>
    <property type="match status" value="1"/>
</dbReference>
<dbReference type="Proteomes" id="UP000245802">
    <property type="component" value="Chromosome"/>
</dbReference>
<accession>A0A2Z3GXS9</accession>
<dbReference type="InterPro" id="IPR011990">
    <property type="entry name" value="TPR-like_helical_dom_sf"/>
</dbReference>
<dbReference type="Gene3D" id="3.30.200.20">
    <property type="entry name" value="Phosphorylase Kinase, domain 1"/>
    <property type="match status" value="1"/>
</dbReference>
<organism evidence="9 10">
    <name type="scientific">Gemmata obscuriglobus</name>
    <dbReference type="NCBI Taxonomy" id="114"/>
    <lineage>
        <taxon>Bacteria</taxon>
        <taxon>Pseudomonadati</taxon>
        <taxon>Planctomycetota</taxon>
        <taxon>Planctomycetia</taxon>
        <taxon>Gemmatales</taxon>
        <taxon>Gemmataceae</taxon>
        <taxon>Gemmata</taxon>
    </lineage>
</organism>
<keyword evidence="1" id="KW-0808">Transferase</keyword>
<evidence type="ECO:0000256" key="3">
    <source>
        <dbReference type="ARBA" id="ARBA00022777"/>
    </source>
</evidence>
<feature type="transmembrane region" description="Helical" evidence="7">
    <location>
        <begin position="363"/>
        <end position="386"/>
    </location>
</feature>
<sequence length="957" mass="103667">MSDPSAIDELLDELLDSGRTPEEVCAGTPELLPEVRRRWQRICDLRDELDAWLPPSNGGAPAPPGHTDRLPCVPGYTVEAVVGRGGMGIVFRARHLRLNRPVALKMALAGAYAGPRERERFVREAEAAAKLRHPNIVAVYDVGEAEGQTYYTMEYVEGGTLAESLGGAPQPARQACALVAALARAVAEAHRVGVVHRDLKPANVLITPDGTPKISDFGLARLLDDAAGLTQSGAALGTPSYMAPEQTRAAAAPAGPAADVYALGAILYELLTGRPPFRGRTAGETVHLVVNSDPTPPARVIVTVPRDVETICLVCLQKEPHRRYGGAARLADDLERFLRGEAIAARPDGRLERLARRVRRRPAFSAAVGVVVLLAVGGLSGAWWLVADRAEAERARAAERAAAERAAADDLAEMRALLQKSRWGEARAVLDRVRVRLADGGSTEHQGLLDRGASDLDLVTRLDAIRLTRSESRGGVLTYERAAAAYEAAFRDAGFGSPDESAEVVAGRVRESSVRTALVAALDDWATLFAPEARRNWLLDVAERAESEPTVWRSAARTPATRQDQKALGELMTTAHVDQESVPLMLALAEAFHARGGDPVPFLTRVRRAHPGDFWVNHSLGRMLDLAGRCEDALRYLQVAQALRPDAAVVYHNLGITLSRCGRPGEALEQYRTAVRLDPACFPSYYNAAIALSAKGDHHEAVAMAEIGLRFAPDIAILRSAYGDSLQAIGRKAEALAQYQRAVELDPRLPGTQRSLRALLFASGRTADARVAWGKAIAADPLTHDEWDGYAELCLLLGDEDEYLRVRKVLVERFGATTDPCVAERVGRTYLLRPVPEADQLKRAVALIDRALTQTQPPPPAWARPYFLFAKGLAEYRAGRLDAATAALTGDGGKVLGPAPGLVLAMVQHRRGQTELAQKTLASAVRSFNWASAPADNRETWIYQILRREAEQLVLGR</sequence>
<dbReference type="GO" id="GO:0005524">
    <property type="term" value="F:ATP binding"/>
    <property type="evidence" value="ECO:0007669"/>
    <property type="project" value="UniProtKB-UniRule"/>
</dbReference>
<feature type="repeat" description="TPR" evidence="5">
    <location>
        <begin position="716"/>
        <end position="749"/>
    </location>
</feature>
<dbReference type="PROSITE" id="PS00108">
    <property type="entry name" value="PROTEIN_KINASE_ST"/>
    <property type="match status" value="1"/>
</dbReference>
<dbReference type="Gene3D" id="1.10.510.10">
    <property type="entry name" value="Transferase(Phosphotransferase) domain 1"/>
    <property type="match status" value="1"/>
</dbReference>
<evidence type="ECO:0000313" key="10">
    <source>
        <dbReference type="Proteomes" id="UP000245802"/>
    </source>
</evidence>
<dbReference type="SUPFAM" id="SSF56112">
    <property type="entry name" value="Protein kinase-like (PK-like)"/>
    <property type="match status" value="1"/>
</dbReference>
<proteinExistence type="predicted"/>
<keyword evidence="4 6" id="KW-0067">ATP-binding</keyword>
<dbReference type="KEGG" id="gog:C1280_10780"/>
<dbReference type="SMART" id="SM00028">
    <property type="entry name" value="TPR"/>
    <property type="match status" value="4"/>
</dbReference>
<reference evidence="9 10" key="1">
    <citation type="submission" date="2018-01" db="EMBL/GenBank/DDBJ databases">
        <title>G. obscuriglobus.</title>
        <authorList>
            <person name="Franke J."/>
            <person name="Blomberg W."/>
            <person name="Selmecki A."/>
        </authorList>
    </citation>
    <scope>NUCLEOTIDE SEQUENCE [LARGE SCALE GENOMIC DNA]</scope>
    <source>
        <strain evidence="9 10">DSM 5831</strain>
    </source>
</reference>
<dbReference type="Pfam" id="PF13181">
    <property type="entry name" value="TPR_8"/>
    <property type="match status" value="2"/>
</dbReference>
<protein>
    <submittedName>
        <fullName evidence="9">Serine/threonine protein kinase</fullName>
    </submittedName>
</protein>
<dbReference type="CDD" id="cd14014">
    <property type="entry name" value="STKc_PknB_like"/>
    <property type="match status" value="1"/>
</dbReference>
<dbReference type="PROSITE" id="PS00107">
    <property type="entry name" value="PROTEIN_KINASE_ATP"/>
    <property type="match status" value="1"/>
</dbReference>
<dbReference type="PROSITE" id="PS50011">
    <property type="entry name" value="PROTEIN_KINASE_DOM"/>
    <property type="match status" value="1"/>
</dbReference>
<evidence type="ECO:0000256" key="5">
    <source>
        <dbReference type="PROSITE-ProRule" id="PRU00339"/>
    </source>
</evidence>
<keyword evidence="9" id="KW-0723">Serine/threonine-protein kinase</keyword>
<dbReference type="GO" id="GO:0004674">
    <property type="term" value="F:protein serine/threonine kinase activity"/>
    <property type="evidence" value="ECO:0007669"/>
    <property type="project" value="UniProtKB-KW"/>
</dbReference>
<dbReference type="Gene3D" id="1.25.40.10">
    <property type="entry name" value="Tetratricopeptide repeat domain"/>
    <property type="match status" value="2"/>
</dbReference>
<evidence type="ECO:0000259" key="8">
    <source>
        <dbReference type="PROSITE" id="PS50011"/>
    </source>
</evidence>
<keyword evidence="3 9" id="KW-0418">Kinase</keyword>
<dbReference type="PANTHER" id="PTHR43289:SF6">
    <property type="entry name" value="SERINE_THREONINE-PROTEIN KINASE NEKL-3"/>
    <property type="match status" value="1"/>
</dbReference>
<evidence type="ECO:0000313" key="9">
    <source>
        <dbReference type="EMBL" id="AWM37451.1"/>
    </source>
</evidence>
<keyword evidence="7" id="KW-0472">Membrane</keyword>
<evidence type="ECO:0000256" key="6">
    <source>
        <dbReference type="PROSITE-ProRule" id="PRU10141"/>
    </source>
</evidence>
<keyword evidence="2 6" id="KW-0547">Nucleotide-binding</keyword>
<feature type="repeat" description="TPR" evidence="5">
    <location>
        <begin position="648"/>
        <end position="681"/>
    </location>
</feature>
<evidence type="ECO:0000256" key="1">
    <source>
        <dbReference type="ARBA" id="ARBA00022679"/>
    </source>
</evidence>
<keyword evidence="5" id="KW-0802">TPR repeat</keyword>
<gene>
    <name evidence="9" type="ORF">C1280_10780</name>
</gene>
<evidence type="ECO:0000256" key="4">
    <source>
        <dbReference type="ARBA" id="ARBA00022840"/>
    </source>
</evidence>
<feature type="domain" description="Protein kinase" evidence="8">
    <location>
        <begin position="76"/>
        <end position="338"/>
    </location>
</feature>
<keyword evidence="10" id="KW-1185">Reference proteome</keyword>
<evidence type="ECO:0000256" key="2">
    <source>
        <dbReference type="ARBA" id="ARBA00022741"/>
    </source>
</evidence>
<feature type="binding site" evidence="6">
    <location>
        <position position="105"/>
    </location>
    <ligand>
        <name>ATP</name>
        <dbReference type="ChEBI" id="CHEBI:30616"/>
    </ligand>
</feature>
<dbReference type="InterPro" id="IPR000719">
    <property type="entry name" value="Prot_kinase_dom"/>
</dbReference>
<dbReference type="AlphaFoldDB" id="A0A2Z3GXS9"/>
<evidence type="ECO:0000256" key="7">
    <source>
        <dbReference type="SAM" id="Phobius"/>
    </source>
</evidence>